<comment type="caution">
    <text evidence="1">The sequence shown here is derived from an EMBL/GenBank/DDBJ whole genome shotgun (WGS) entry which is preliminary data.</text>
</comment>
<evidence type="ECO:0000313" key="2">
    <source>
        <dbReference type="Proteomes" id="UP001165960"/>
    </source>
</evidence>
<proteinExistence type="predicted"/>
<reference evidence="1" key="1">
    <citation type="submission" date="2022-04" db="EMBL/GenBank/DDBJ databases">
        <title>Genome of the entomopathogenic fungus Entomophthora muscae.</title>
        <authorList>
            <person name="Elya C."/>
            <person name="Lovett B.R."/>
            <person name="Lee E."/>
            <person name="Macias A.M."/>
            <person name="Hajek A.E."/>
            <person name="De Bivort B.L."/>
            <person name="Kasson M.T."/>
            <person name="De Fine Licht H.H."/>
            <person name="Stajich J.E."/>
        </authorList>
    </citation>
    <scope>NUCLEOTIDE SEQUENCE</scope>
    <source>
        <strain evidence="1">Berkeley</strain>
    </source>
</reference>
<dbReference type="EMBL" id="QTSX02001063">
    <property type="protein sequence ID" value="KAJ9083256.1"/>
    <property type="molecule type" value="Genomic_DNA"/>
</dbReference>
<protein>
    <submittedName>
        <fullName evidence="1">Uncharacterized protein</fullName>
    </submittedName>
</protein>
<keyword evidence="2" id="KW-1185">Reference proteome</keyword>
<organism evidence="1 2">
    <name type="scientific">Entomophthora muscae</name>
    <dbReference type="NCBI Taxonomy" id="34485"/>
    <lineage>
        <taxon>Eukaryota</taxon>
        <taxon>Fungi</taxon>
        <taxon>Fungi incertae sedis</taxon>
        <taxon>Zoopagomycota</taxon>
        <taxon>Entomophthoromycotina</taxon>
        <taxon>Entomophthoromycetes</taxon>
        <taxon>Entomophthorales</taxon>
        <taxon>Entomophthoraceae</taxon>
        <taxon>Entomophthora</taxon>
    </lineage>
</organism>
<sequence>MMEDAKTSRHGGRLLAKQEKQPPPSPRRDGYPPLGDDSHYKRREELASPPRPAPRSLALACPRLPRAPPSGGARVG</sequence>
<name>A0ACC2U936_9FUNG</name>
<dbReference type="Proteomes" id="UP001165960">
    <property type="component" value="Unassembled WGS sequence"/>
</dbReference>
<accession>A0ACC2U936</accession>
<gene>
    <name evidence="1" type="ORF">DSO57_1036508</name>
</gene>
<evidence type="ECO:0000313" key="1">
    <source>
        <dbReference type="EMBL" id="KAJ9083256.1"/>
    </source>
</evidence>